<name>A0A7G9SCT7_9SPHN</name>
<dbReference type="Proteomes" id="UP000515955">
    <property type="component" value="Chromosome"/>
</dbReference>
<protein>
    <submittedName>
        <fullName evidence="1">Uncharacterized protein</fullName>
    </submittedName>
</protein>
<organism evidence="1 2">
    <name type="scientific">Sphingomonas rhizophila</name>
    <dbReference type="NCBI Taxonomy" id="2071607"/>
    <lineage>
        <taxon>Bacteria</taxon>
        <taxon>Pseudomonadati</taxon>
        <taxon>Pseudomonadota</taxon>
        <taxon>Alphaproteobacteria</taxon>
        <taxon>Sphingomonadales</taxon>
        <taxon>Sphingomonadaceae</taxon>
        <taxon>Sphingomonas</taxon>
    </lineage>
</organism>
<gene>
    <name evidence="1" type="ORF">H9L12_03590</name>
</gene>
<accession>A0A7G9SCT7</accession>
<keyword evidence="2" id="KW-1185">Reference proteome</keyword>
<sequence>MWGVVGALALMGLFFATMPIARARHARLAKKRGRTTSESFDALMLRAGVSGTTSRYLWKNLQAYYHEPLTPHPDDRLESVIAIDRPEIEGLVSHFWSTMRGHDAFPTRSPLRDDPTVAELGRYFDSLTGWTVLRAA</sequence>
<evidence type="ECO:0000313" key="2">
    <source>
        <dbReference type="Proteomes" id="UP000515955"/>
    </source>
</evidence>
<dbReference type="EMBL" id="CP060717">
    <property type="protein sequence ID" value="QNN65662.1"/>
    <property type="molecule type" value="Genomic_DNA"/>
</dbReference>
<dbReference type="KEGG" id="srhi:H9L12_03590"/>
<dbReference type="RefSeq" id="WP_187542647.1">
    <property type="nucleotide sequence ID" value="NZ_CP060717.1"/>
</dbReference>
<reference evidence="1 2" key="1">
    <citation type="submission" date="2020-08" db="EMBL/GenBank/DDBJ databases">
        <title>Genome sequence of Sphingomonas rhizophila KACC 19189T.</title>
        <authorList>
            <person name="Hyun D.-W."/>
            <person name="Bae J.-W."/>
        </authorList>
    </citation>
    <scope>NUCLEOTIDE SEQUENCE [LARGE SCALE GENOMIC DNA]</scope>
    <source>
        <strain evidence="1 2">KACC 19189</strain>
    </source>
</reference>
<dbReference type="AlphaFoldDB" id="A0A7G9SCT7"/>
<evidence type="ECO:0000313" key="1">
    <source>
        <dbReference type="EMBL" id="QNN65662.1"/>
    </source>
</evidence>
<proteinExistence type="predicted"/>